<reference evidence="2 3" key="1">
    <citation type="submission" date="2019-04" db="EMBL/GenBank/DDBJ databases">
        <title>Aspergillus burnettii sp. nov., novel species from soil in southeast Queensland.</title>
        <authorList>
            <person name="Gilchrist C.L.M."/>
            <person name="Pitt J.I."/>
            <person name="Lange L."/>
            <person name="Lacey H.J."/>
            <person name="Vuong D."/>
            <person name="Midgley D.J."/>
            <person name="Greenfield P."/>
            <person name="Bradbury M."/>
            <person name="Lacey E."/>
            <person name="Busk P.K."/>
            <person name="Pilgaard B."/>
            <person name="Chooi Y.H."/>
            <person name="Piggott A.M."/>
        </authorList>
    </citation>
    <scope>NUCLEOTIDE SEQUENCE [LARGE SCALE GENOMIC DNA]</scope>
    <source>
        <strain evidence="2 3">FRR 5400</strain>
    </source>
</reference>
<dbReference type="Pfam" id="PF24969">
    <property type="entry name" value="LRR_15"/>
    <property type="match status" value="1"/>
</dbReference>
<name>A0A8H6E557_PETAA</name>
<evidence type="ECO:0000259" key="1">
    <source>
        <dbReference type="Pfam" id="PF24969"/>
    </source>
</evidence>
<organism evidence="2 3">
    <name type="scientific">Petromyces alliaceus</name>
    <name type="common">Aspergillus alliaceus</name>
    <dbReference type="NCBI Taxonomy" id="209559"/>
    <lineage>
        <taxon>Eukaryota</taxon>
        <taxon>Fungi</taxon>
        <taxon>Dikarya</taxon>
        <taxon>Ascomycota</taxon>
        <taxon>Pezizomycotina</taxon>
        <taxon>Eurotiomycetes</taxon>
        <taxon>Eurotiomycetidae</taxon>
        <taxon>Eurotiales</taxon>
        <taxon>Aspergillaceae</taxon>
        <taxon>Aspergillus</taxon>
        <taxon>Aspergillus subgen. Circumdati</taxon>
    </lineage>
</organism>
<evidence type="ECO:0000313" key="3">
    <source>
        <dbReference type="Proteomes" id="UP000541154"/>
    </source>
</evidence>
<comment type="caution">
    <text evidence="2">The sequence shown here is derived from an EMBL/GenBank/DDBJ whole genome shotgun (WGS) entry which is preliminary data.</text>
</comment>
<evidence type="ECO:0000313" key="2">
    <source>
        <dbReference type="EMBL" id="KAF5859846.1"/>
    </source>
</evidence>
<protein>
    <recommendedName>
        <fullName evidence="1">Leucine-rich repeat domain-containing protein</fullName>
    </recommendedName>
</protein>
<dbReference type="AlphaFoldDB" id="A0A8H6E557"/>
<proteinExistence type="predicted"/>
<dbReference type="InterPro" id="IPR056867">
    <property type="entry name" value="LRR_15"/>
</dbReference>
<dbReference type="Proteomes" id="UP000541154">
    <property type="component" value="Unassembled WGS sequence"/>
</dbReference>
<gene>
    <name evidence="2" type="ORF">ETB97_002398</name>
</gene>
<dbReference type="EMBL" id="SPNV01000151">
    <property type="protein sequence ID" value="KAF5859846.1"/>
    <property type="molecule type" value="Genomic_DNA"/>
</dbReference>
<sequence>MDAYDIKYEPGVIRPALSARGYSEQEQEEWENDLTNGQNEDPWLALLIPLLPNLQCLTMTFENPSTHVRKVLKRALGGQWPLDSQPLAYLREISVQVTDCELEYYGVPTSDALLFFGFPSIQSFRAECIADCDEDEYCSPETLCGFSTITNIDLRKGNSKSGMQRLIRACAKLESFRYEHEITIGPCDDFNPAAFHASLLHHKDTLQRLTLVFNKEEDYRPGQGGEDNFFGSLSQFTALREICLRAPNLLDLGGEAGYIQTRLVDMLPSSLQRLAIEDFHQCDMNVLTAELEDCVLNMTSRFPCLHTLQIGGYIHEYDPVSADLTPPGRIHIPCIAQEVIQITQRLQFLCQAVGVKLRLWSREIEDAIAHKKEIEEEGEDYELG</sequence>
<keyword evidence="3" id="KW-1185">Reference proteome</keyword>
<feature type="domain" description="Leucine-rich repeat" evidence="1">
    <location>
        <begin position="112"/>
        <end position="307"/>
    </location>
</feature>
<accession>A0A8H6E557</accession>